<comment type="caution">
    <text evidence="2">The sequence shown here is derived from an EMBL/GenBank/DDBJ whole genome shotgun (WGS) entry which is preliminary data.</text>
</comment>
<evidence type="ECO:0000313" key="3">
    <source>
        <dbReference type="Proteomes" id="UP001432322"/>
    </source>
</evidence>
<reference evidence="2" key="1">
    <citation type="submission" date="2023-10" db="EMBL/GenBank/DDBJ databases">
        <title>Genome assembly of Pristionchus species.</title>
        <authorList>
            <person name="Yoshida K."/>
            <person name="Sommer R.J."/>
        </authorList>
    </citation>
    <scope>NUCLEOTIDE SEQUENCE</scope>
    <source>
        <strain evidence="2">RS5133</strain>
    </source>
</reference>
<protein>
    <submittedName>
        <fullName evidence="2">Uncharacterized protein</fullName>
    </submittedName>
</protein>
<accession>A0AAV5VNB4</accession>
<dbReference type="AlphaFoldDB" id="A0AAV5VNB4"/>
<evidence type="ECO:0000313" key="2">
    <source>
        <dbReference type="EMBL" id="GMT19889.1"/>
    </source>
</evidence>
<keyword evidence="3" id="KW-1185">Reference proteome</keyword>
<keyword evidence="1" id="KW-0175">Coiled coil</keyword>
<sequence length="171" mass="20316">RARLHKTMEATRKKAQDAVARVIATTPTGSVPTVAEWEKLVSEWEQEGRRPRRDDSMKMQRSDSLQRAIEELRNLLKDQENKIRRLEIALHTVLDEVNMQRKGGVELRRANEELRYMQDQGNAELVNQKKDLEMELKMQRNGGEELRRANEELRFREEERDKKYKRALMMV</sequence>
<organism evidence="2 3">
    <name type="scientific">Pristionchus fissidentatus</name>
    <dbReference type="NCBI Taxonomy" id="1538716"/>
    <lineage>
        <taxon>Eukaryota</taxon>
        <taxon>Metazoa</taxon>
        <taxon>Ecdysozoa</taxon>
        <taxon>Nematoda</taxon>
        <taxon>Chromadorea</taxon>
        <taxon>Rhabditida</taxon>
        <taxon>Rhabditina</taxon>
        <taxon>Diplogasteromorpha</taxon>
        <taxon>Diplogasteroidea</taxon>
        <taxon>Neodiplogasteridae</taxon>
        <taxon>Pristionchus</taxon>
    </lineage>
</organism>
<feature type="non-terminal residue" evidence="2">
    <location>
        <position position="1"/>
    </location>
</feature>
<feature type="coiled-coil region" evidence="1">
    <location>
        <begin position="62"/>
        <end position="96"/>
    </location>
</feature>
<evidence type="ECO:0000256" key="1">
    <source>
        <dbReference type="SAM" id="Coils"/>
    </source>
</evidence>
<feature type="non-terminal residue" evidence="2">
    <location>
        <position position="171"/>
    </location>
</feature>
<name>A0AAV5VNB4_9BILA</name>
<dbReference type="EMBL" id="BTSY01000003">
    <property type="protein sequence ID" value="GMT19889.1"/>
    <property type="molecule type" value="Genomic_DNA"/>
</dbReference>
<proteinExistence type="predicted"/>
<gene>
    <name evidence="2" type="ORF">PFISCL1PPCAC_11186</name>
</gene>
<feature type="coiled-coil region" evidence="1">
    <location>
        <begin position="122"/>
        <end position="166"/>
    </location>
</feature>
<dbReference type="Proteomes" id="UP001432322">
    <property type="component" value="Unassembled WGS sequence"/>
</dbReference>